<keyword evidence="3" id="KW-0648">Protein biosynthesis</keyword>
<sequence length="121" mass="11878">MAKVRVYELAKDLGVESKVVMAKLQELGEFVRSASSTIEAPVVRKLEVAFGGAASPAKPASASKPTPPKPAGAAPAAPRPGAPRPAAPRPAAAAAAAPAAPAPAAPRPAAAGPRPGARAPR</sequence>
<dbReference type="Gene3D" id="1.10.10.2480">
    <property type="match status" value="1"/>
</dbReference>
<feature type="compositionally biased region" description="Low complexity" evidence="1">
    <location>
        <begin position="107"/>
        <end position="121"/>
    </location>
</feature>
<dbReference type="GO" id="GO:0003743">
    <property type="term" value="F:translation initiation factor activity"/>
    <property type="evidence" value="ECO:0007669"/>
    <property type="project" value="UniProtKB-KW"/>
</dbReference>
<accession>A0ABV6VMK1</accession>
<proteinExistence type="predicted"/>
<feature type="compositionally biased region" description="Pro residues" evidence="1">
    <location>
        <begin position="77"/>
        <end position="88"/>
    </location>
</feature>
<keyword evidence="4" id="KW-1185">Reference proteome</keyword>
<keyword evidence="3" id="KW-0396">Initiation factor</keyword>
<evidence type="ECO:0000313" key="3">
    <source>
        <dbReference type="EMBL" id="MFC1414969.1"/>
    </source>
</evidence>
<dbReference type="InterPro" id="IPR006847">
    <property type="entry name" value="IF2_N"/>
</dbReference>
<dbReference type="Pfam" id="PF04760">
    <property type="entry name" value="IF2_N"/>
    <property type="match status" value="1"/>
</dbReference>
<organism evidence="3 4">
    <name type="scientific">Streptacidiphilus alkalitolerans</name>
    <dbReference type="NCBI Taxonomy" id="3342712"/>
    <lineage>
        <taxon>Bacteria</taxon>
        <taxon>Bacillati</taxon>
        <taxon>Actinomycetota</taxon>
        <taxon>Actinomycetes</taxon>
        <taxon>Kitasatosporales</taxon>
        <taxon>Streptomycetaceae</taxon>
        <taxon>Streptacidiphilus</taxon>
    </lineage>
</organism>
<feature type="compositionally biased region" description="Low complexity" evidence="1">
    <location>
        <begin position="89"/>
        <end position="99"/>
    </location>
</feature>
<dbReference type="RefSeq" id="WP_380519403.1">
    <property type="nucleotide sequence ID" value="NZ_JBHEZX010000033.1"/>
</dbReference>
<feature type="region of interest" description="Disordered" evidence="1">
    <location>
        <begin position="53"/>
        <end position="121"/>
    </location>
</feature>
<feature type="non-terminal residue" evidence="3">
    <location>
        <position position="121"/>
    </location>
</feature>
<dbReference type="EMBL" id="JBHEZX010000033">
    <property type="protein sequence ID" value="MFC1414969.1"/>
    <property type="molecule type" value="Genomic_DNA"/>
</dbReference>
<feature type="compositionally biased region" description="Low complexity" evidence="1">
    <location>
        <begin position="53"/>
        <end position="64"/>
    </location>
</feature>
<reference evidence="3 4" key="1">
    <citation type="submission" date="2024-09" db="EMBL/GenBank/DDBJ databases">
        <authorList>
            <person name="Lee S.D."/>
        </authorList>
    </citation>
    <scope>NUCLEOTIDE SEQUENCE [LARGE SCALE GENOMIC DNA]</scope>
    <source>
        <strain evidence="3 4">N1-1</strain>
    </source>
</reference>
<feature type="domain" description="Translation initiation factor IF-2 N-terminal" evidence="2">
    <location>
        <begin position="1"/>
        <end position="51"/>
    </location>
</feature>
<evidence type="ECO:0000313" key="4">
    <source>
        <dbReference type="Proteomes" id="UP001592582"/>
    </source>
</evidence>
<name>A0ABV6VMK1_9ACTN</name>
<comment type="caution">
    <text evidence="3">The sequence shown here is derived from an EMBL/GenBank/DDBJ whole genome shotgun (WGS) entry which is preliminary data.</text>
</comment>
<evidence type="ECO:0000259" key="2">
    <source>
        <dbReference type="Pfam" id="PF04760"/>
    </source>
</evidence>
<protein>
    <submittedName>
        <fullName evidence="3">Translation initiation factor IF-2 N-terminal domain-containing protein</fullName>
    </submittedName>
</protein>
<dbReference type="Proteomes" id="UP001592582">
    <property type="component" value="Unassembled WGS sequence"/>
</dbReference>
<evidence type="ECO:0000256" key="1">
    <source>
        <dbReference type="SAM" id="MobiDB-lite"/>
    </source>
</evidence>
<gene>
    <name evidence="3" type="ORF">ACEZDG_37515</name>
</gene>